<dbReference type="SUPFAM" id="SSF111384">
    <property type="entry name" value="OmpH-like"/>
    <property type="match status" value="1"/>
</dbReference>
<name>A0A399FB05_9DEIN</name>
<dbReference type="RefSeq" id="WP_119356670.1">
    <property type="nucleotide sequence ID" value="NZ_BJXM01000006.1"/>
</dbReference>
<dbReference type="Proteomes" id="UP000266178">
    <property type="component" value="Unassembled WGS sequence"/>
</dbReference>
<evidence type="ECO:0000256" key="2">
    <source>
        <dbReference type="ARBA" id="ARBA00022729"/>
    </source>
</evidence>
<accession>A0A399FB05</accession>
<dbReference type="Pfam" id="PF03938">
    <property type="entry name" value="OmpH"/>
    <property type="match status" value="1"/>
</dbReference>
<evidence type="ECO:0000313" key="5">
    <source>
        <dbReference type="Proteomes" id="UP000266178"/>
    </source>
</evidence>
<dbReference type="PANTHER" id="PTHR35089">
    <property type="entry name" value="CHAPERONE PROTEIN SKP"/>
    <property type="match status" value="1"/>
</dbReference>
<feature type="chain" id="PRO_5030071902" evidence="3">
    <location>
        <begin position="23"/>
        <end position="163"/>
    </location>
</feature>
<gene>
    <name evidence="4" type="ORF">Mgrana_01160</name>
</gene>
<comment type="similarity">
    <text evidence="1">Belongs to the Skp family.</text>
</comment>
<protein>
    <submittedName>
        <fullName evidence="4">Outer membrane protein (OmpH-like)</fullName>
    </submittedName>
</protein>
<dbReference type="Gene3D" id="3.30.910.20">
    <property type="entry name" value="Skp domain"/>
    <property type="match status" value="1"/>
</dbReference>
<comment type="caution">
    <text evidence="4">The sequence shown here is derived from an EMBL/GenBank/DDBJ whole genome shotgun (WGS) entry which is preliminary data.</text>
</comment>
<organism evidence="4 5">
    <name type="scientific">Meiothermus granaticius NBRC 107808</name>
    <dbReference type="NCBI Taxonomy" id="1227551"/>
    <lineage>
        <taxon>Bacteria</taxon>
        <taxon>Thermotogati</taxon>
        <taxon>Deinococcota</taxon>
        <taxon>Deinococci</taxon>
        <taxon>Thermales</taxon>
        <taxon>Thermaceae</taxon>
        <taxon>Meiothermus</taxon>
    </lineage>
</organism>
<proteinExistence type="inferred from homology"/>
<dbReference type="AlphaFoldDB" id="A0A399FB05"/>
<keyword evidence="5" id="KW-1185">Reference proteome</keyword>
<reference evidence="4 5" key="1">
    <citation type="submission" date="2018-08" db="EMBL/GenBank/DDBJ databases">
        <title>Meiothermus granaticius genome AF-68 sequencing project.</title>
        <authorList>
            <person name="Da Costa M.S."/>
            <person name="Albuquerque L."/>
            <person name="Raposo P."/>
            <person name="Froufe H.J.C."/>
            <person name="Barroso C.S."/>
            <person name="Egas C."/>
        </authorList>
    </citation>
    <scope>NUCLEOTIDE SEQUENCE [LARGE SCALE GENOMIC DNA]</scope>
    <source>
        <strain evidence="4 5">AF-68</strain>
    </source>
</reference>
<feature type="signal peptide" evidence="3">
    <location>
        <begin position="1"/>
        <end position="22"/>
    </location>
</feature>
<dbReference type="InterPro" id="IPR024930">
    <property type="entry name" value="Skp_dom_sf"/>
</dbReference>
<dbReference type="InterPro" id="IPR005632">
    <property type="entry name" value="Chaperone_Skp"/>
</dbReference>
<dbReference type="EMBL" id="QWLB01000012">
    <property type="protein sequence ID" value="RIH92885.1"/>
    <property type="molecule type" value="Genomic_DNA"/>
</dbReference>
<dbReference type="GO" id="GO:0005829">
    <property type="term" value="C:cytosol"/>
    <property type="evidence" value="ECO:0007669"/>
    <property type="project" value="TreeGrafter"/>
</dbReference>
<evidence type="ECO:0000256" key="1">
    <source>
        <dbReference type="ARBA" id="ARBA00009091"/>
    </source>
</evidence>
<dbReference type="PANTHER" id="PTHR35089:SF1">
    <property type="entry name" value="CHAPERONE PROTEIN SKP"/>
    <property type="match status" value="1"/>
</dbReference>
<keyword evidence="2 3" id="KW-0732">Signal</keyword>
<evidence type="ECO:0000256" key="3">
    <source>
        <dbReference type="SAM" id="SignalP"/>
    </source>
</evidence>
<sequence length="163" mass="17871">MKRSWFFVPVLAGLLLGGSLVAQNKAVPTKIGYIDAEKVVQAYPTYKNIKDIQTQAQNELKPLQDKLTPLQAKIQSGSATAKDQQDYQVMLKAYQEAAKKWQDKSQAALKPITEAIDKVISTVAQQQGFAMIFDKKVAASSGLVVYADESLDLTEAVIKALPK</sequence>
<dbReference type="GO" id="GO:0050821">
    <property type="term" value="P:protein stabilization"/>
    <property type="evidence" value="ECO:0007669"/>
    <property type="project" value="TreeGrafter"/>
</dbReference>
<dbReference type="OrthoDB" id="32082at2"/>
<dbReference type="GO" id="GO:0051082">
    <property type="term" value="F:unfolded protein binding"/>
    <property type="evidence" value="ECO:0007669"/>
    <property type="project" value="InterPro"/>
</dbReference>
<dbReference type="SMART" id="SM00935">
    <property type="entry name" value="OmpH"/>
    <property type="match status" value="1"/>
</dbReference>
<evidence type="ECO:0000313" key="4">
    <source>
        <dbReference type="EMBL" id="RIH92885.1"/>
    </source>
</evidence>